<evidence type="ECO:0000256" key="3">
    <source>
        <dbReference type="ARBA" id="ARBA00022630"/>
    </source>
</evidence>
<dbReference type="InterPro" id="IPR000172">
    <property type="entry name" value="GMC_OxRdtase_N"/>
</dbReference>
<dbReference type="GO" id="GO:0016614">
    <property type="term" value="F:oxidoreductase activity, acting on CH-OH group of donors"/>
    <property type="evidence" value="ECO:0007669"/>
    <property type="project" value="InterPro"/>
</dbReference>
<accession>A0A2U8Q5Q9</accession>
<dbReference type="RefSeq" id="WP_094897080.1">
    <property type="nucleotide sequence ID" value="NZ_CP029426.2"/>
</dbReference>
<gene>
    <name evidence="7" type="ORF">CIT40_13940</name>
</gene>
<dbReference type="PANTHER" id="PTHR11552">
    <property type="entry name" value="GLUCOSE-METHANOL-CHOLINE GMC OXIDOREDUCTASE"/>
    <property type="match status" value="1"/>
</dbReference>
<evidence type="ECO:0000259" key="6">
    <source>
        <dbReference type="PROSITE" id="PS00624"/>
    </source>
</evidence>
<reference evidence="7 8" key="1">
    <citation type="journal article" date="2017" name="Syst. Appl. Microbiol.">
        <title>Soybeans inoculated with root zone soils of Canadian native legumes harbour diverse and novel Bradyrhizobium spp. that possess agricultural potential.</title>
        <authorList>
            <person name="Bromfield E.S.P."/>
            <person name="Cloutier S."/>
            <person name="Tambong J.T."/>
            <person name="Tran Thi T.V."/>
        </authorList>
    </citation>
    <scope>NUCLEOTIDE SEQUENCE [LARGE SCALE GENOMIC DNA]</scope>
    <source>
        <strain evidence="7 8">39S1MB</strain>
    </source>
</reference>
<sequence>MLEQDYDTIVIGGGSAGATLAARLSENPSHRVLLLEAGQDLRTATTPEHIRIPNPMRAIGDDDFRWPNLLARRTERQEPLLLWRGRAMGGSSTINGQIAIRAVPDDLDRWAEAGCTGWSWDEMLPFFCKLETDKNFPEAAWHGDRGPIPVYRAPIPDWGNVDRALRSSALALGYGWCEDHNAPEGTGVSPYAINSEAGLRISTNDGYLEPARGRANLTIVGNALVDTIVFEGNRLHASGVRVRVNGQSYTPRAAREVILCAGAIHSPAILQRSGIGPAALLERLGIAVRADLPVGENLLDHPIVNALLHLRDDRQVSTLMHRHTNCCLRYSSGLAGAGDNDMIMIAGNLARTPQALAVVSLGRIAVSVYQAFSQGSVRITTTDPEVDPAVEERMLSDPRDLERMRDGVRRLREICLQPAVTDIASRVDYGNSGHSMDAPFSDAELDDWLFAECSDAQHASGTCRMGAASDPRSVVDPECRVIGYTGLRVVDASIMPEVPRANTHLTTVAIAERMAERLRKTSIS</sequence>
<evidence type="ECO:0000256" key="2">
    <source>
        <dbReference type="ARBA" id="ARBA00010790"/>
    </source>
</evidence>
<evidence type="ECO:0000256" key="5">
    <source>
        <dbReference type="PIRSR" id="PIRSR000137-2"/>
    </source>
</evidence>
<dbReference type="GO" id="GO:0050660">
    <property type="term" value="F:flavin adenine dinucleotide binding"/>
    <property type="evidence" value="ECO:0007669"/>
    <property type="project" value="InterPro"/>
</dbReference>
<name>A0A2U8Q5Q9_9BRAD</name>
<dbReference type="SUPFAM" id="SSF51905">
    <property type="entry name" value="FAD/NAD(P)-binding domain"/>
    <property type="match status" value="1"/>
</dbReference>
<dbReference type="InterPro" id="IPR036188">
    <property type="entry name" value="FAD/NAD-bd_sf"/>
</dbReference>
<dbReference type="PANTHER" id="PTHR11552:SF147">
    <property type="entry name" value="CHOLINE DEHYDROGENASE, MITOCHONDRIAL"/>
    <property type="match status" value="1"/>
</dbReference>
<dbReference type="Gene3D" id="3.30.410.40">
    <property type="match status" value="1"/>
</dbReference>
<reference evidence="7 8" key="2">
    <citation type="journal article" date="2019" name="Int. J. Syst. Evol. Microbiol.">
        <title>Description and complete genome sequence of Bradyrhizobium amphicarpaeae sp. nov., harbouring photosystem and nitrogen-fixation genes.</title>
        <authorList>
            <person name="Bromfield E.S.P."/>
            <person name="Cloutier S."/>
            <person name="Nguyen H.D.T."/>
        </authorList>
    </citation>
    <scope>NUCLEOTIDE SEQUENCE [LARGE SCALE GENOMIC DNA]</scope>
    <source>
        <strain evidence="7 8">39S1MB</strain>
    </source>
</reference>
<dbReference type="KEGG" id="brq:CIT40_13940"/>
<feature type="binding site" evidence="5">
    <location>
        <position position="225"/>
    </location>
    <ligand>
        <name>FAD</name>
        <dbReference type="ChEBI" id="CHEBI:57692"/>
    </ligand>
</feature>
<dbReference type="PROSITE" id="PS00624">
    <property type="entry name" value="GMC_OXRED_2"/>
    <property type="match status" value="1"/>
</dbReference>
<dbReference type="AlphaFoldDB" id="A0A2U8Q5Q9"/>
<keyword evidence="4 5" id="KW-0274">FAD</keyword>
<dbReference type="Pfam" id="PF00732">
    <property type="entry name" value="GMC_oxred_N"/>
    <property type="match status" value="1"/>
</dbReference>
<evidence type="ECO:0000256" key="1">
    <source>
        <dbReference type="ARBA" id="ARBA00001974"/>
    </source>
</evidence>
<evidence type="ECO:0000256" key="4">
    <source>
        <dbReference type="ARBA" id="ARBA00022827"/>
    </source>
</evidence>
<dbReference type="Pfam" id="PF05199">
    <property type="entry name" value="GMC_oxred_C"/>
    <property type="match status" value="1"/>
</dbReference>
<keyword evidence="3" id="KW-0285">Flavoprotein</keyword>
<dbReference type="Gene3D" id="3.50.50.60">
    <property type="entry name" value="FAD/NAD(P)-binding domain"/>
    <property type="match status" value="1"/>
</dbReference>
<dbReference type="SUPFAM" id="SSF54373">
    <property type="entry name" value="FAD-linked reductases, C-terminal domain"/>
    <property type="match status" value="1"/>
</dbReference>
<keyword evidence="8" id="KW-1185">Reference proteome</keyword>
<feature type="domain" description="Glucose-methanol-choline oxidoreductase N-terminal" evidence="6">
    <location>
        <begin position="262"/>
        <end position="276"/>
    </location>
</feature>
<evidence type="ECO:0000313" key="7">
    <source>
        <dbReference type="EMBL" id="AWM04675.1"/>
    </source>
</evidence>
<organism evidence="7 8">
    <name type="scientific">Bradyrhizobium amphicarpaeae</name>
    <dbReference type="NCBI Taxonomy" id="1404768"/>
    <lineage>
        <taxon>Bacteria</taxon>
        <taxon>Pseudomonadati</taxon>
        <taxon>Pseudomonadota</taxon>
        <taxon>Alphaproteobacteria</taxon>
        <taxon>Hyphomicrobiales</taxon>
        <taxon>Nitrobacteraceae</taxon>
        <taxon>Bradyrhizobium</taxon>
    </lineage>
</organism>
<dbReference type="OrthoDB" id="9785276at2"/>
<dbReference type="PIRSF" id="PIRSF000137">
    <property type="entry name" value="Alcohol_oxidase"/>
    <property type="match status" value="1"/>
</dbReference>
<proteinExistence type="inferred from homology"/>
<comment type="similarity">
    <text evidence="2">Belongs to the GMC oxidoreductase family.</text>
</comment>
<dbReference type="EMBL" id="CP029426">
    <property type="protein sequence ID" value="AWM04675.1"/>
    <property type="molecule type" value="Genomic_DNA"/>
</dbReference>
<dbReference type="InterPro" id="IPR007867">
    <property type="entry name" value="GMC_OxRtase_C"/>
</dbReference>
<dbReference type="InterPro" id="IPR012132">
    <property type="entry name" value="GMC_OxRdtase"/>
</dbReference>
<dbReference type="Proteomes" id="UP000215884">
    <property type="component" value="Chromosome"/>
</dbReference>
<comment type="cofactor">
    <cofactor evidence="1 5">
        <name>FAD</name>
        <dbReference type="ChEBI" id="CHEBI:57692"/>
    </cofactor>
</comment>
<evidence type="ECO:0000313" key="8">
    <source>
        <dbReference type="Proteomes" id="UP000215884"/>
    </source>
</evidence>
<protein>
    <submittedName>
        <fullName evidence="7">GMC oxidoreductase</fullName>
    </submittedName>
</protein>